<comment type="caution">
    <text evidence="2">The sequence shown here is derived from an EMBL/GenBank/DDBJ whole genome shotgun (WGS) entry which is preliminary data.</text>
</comment>
<evidence type="ECO:0000313" key="2">
    <source>
        <dbReference type="EMBL" id="PSR54099.1"/>
    </source>
</evidence>
<gene>
    <name evidence="2" type="ORF">AHMF7605_11485</name>
</gene>
<evidence type="ECO:0000313" key="3">
    <source>
        <dbReference type="Proteomes" id="UP000240357"/>
    </source>
</evidence>
<dbReference type="EMBL" id="PYFT01000001">
    <property type="protein sequence ID" value="PSR54099.1"/>
    <property type="molecule type" value="Genomic_DNA"/>
</dbReference>
<keyword evidence="1" id="KW-0812">Transmembrane</keyword>
<dbReference type="AlphaFoldDB" id="A0A2T2YF09"/>
<dbReference type="Proteomes" id="UP000240357">
    <property type="component" value="Unassembled WGS sequence"/>
</dbReference>
<evidence type="ECO:0000256" key="1">
    <source>
        <dbReference type="SAM" id="Phobius"/>
    </source>
</evidence>
<sequence length="128" mass="14913">MSGIFLCLVNLKPFQKRAFYYFIYLFTPISFLIFYFVHGIFWGLICSMTLSPIFPLSAEYKSELIIYEKFNGFLGACCYYEVREPKVLLFEKTLGVIDLDDPYISFRKLKLNEGQDSIIVNGQGIKLQ</sequence>
<proteinExistence type="predicted"/>
<name>A0A2T2YF09_9BACT</name>
<organism evidence="2 3">
    <name type="scientific">Adhaeribacter arboris</name>
    <dbReference type="NCBI Taxonomy" id="2072846"/>
    <lineage>
        <taxon>Bacteria</taxon>
        <taxon>Pseudomonadati</taxon>
        <taxon>Bacteroidota</taxon>
        <taxon>Cytophagia</taxon>
        <taxon>Cytophagales</taxon>
        <taxon>Hymenobacteraceae</taxon>
        <taxon>Adhaeribacter</taxon>
    </lineage>
</organism>
<keyword evidence="1" id="KW-0472">Membrane</keyword>
<keyword evidence="3" id="KW-1185">Reference proteome</keyword>
<keyword evidence="1" id="KW-1133">Transmembrane helix</keyword>
<feature type="transmembrane region" description="Helical" evidence="1">
    <location>
        <begin position="21"/>
        <end position="45"/>
    </location>
</feature>
<protein>
    <submittedName>
        <fullName evidence="2">Uncharacterized protein</fullName>
    </submittedName>
</protein>
<accession>A0A2T2YF09</accession>
<reference evidence="2 3" key="1">
    <citation type="submission" date="2018-03" db="EMBL/GenBank/DDBJ databases">
        <title>Adhaeribacter sp. HMF7605 Genome sequencing and assembly.</title>
        <authorList>
            <person name="Kang H."/>
            <person name="Kang J."/>
            <person name="Cha I."/>
            <person name="Kim H."/>
            <person name="Joh K."/>
        </authorList>
    </citation>
    <scope>NUCLEOTIDE SEQUENCE [LARGE SCALE GENOMIC DNA]</scope>
    <source>
        <strain evidence="2 3">HMF7605</strain>
    </source>
</reference>